<comment type="caution">
    <text evidence="1">The sequence shown here is derived from an EMBL/GenBank/DDBJ whole genome shotgun (WGS) entry which is preliminary data.</text>
</comment>
<organism evidence="1 2">
    <name type="scientific">Nelumbo nucifera</name>
    <name type="common">Sacred lotus</name>
    <dbReference type="NCBI Taxonomy" id="4432"/>
    <lineage>
        <taxon>Eukaryota</taxon>
        <taxon>Viridiplantae</taxon>
        <taxon>Streptophyta</taxon>
        <taxon>Embryophyta</taxon>
        <taxon>Tracheophyta</taxon>
        <taxon>Spermatophyta</taxon>
        <taxon>Magnoliopsida</taxon>
        <taxon>Proteales</taxon>
        <taxon>Nelumbonaceae</taxon>
        <taxon>Nelumbo</taxon>
    </lineage>
</organism>
<dbReference type="AlphaFoldDB" id="A0A822YJP3"/>
<gene>
    <name evidence="1" type="ORF">HUJ06_011651</name>
</gene>
<dbReference type="EMBL" id="DUZY01000003">
    <property type="protein sequence ID" value="DAD32800.1"/>
    <property type="molecule type" value="Genomic_DNA"/>
</dbReference>
<evidence type="ECO:0000313" key="2">
    <source>
        <dbReference type="Proteomes" id="UP000607653"/>
    </source>
</evidence>
<keyword evidence="2" id="KW-1185">Reference proteome</keyword>
<name>A0A822YJP3_NELNU</name>
<dbReference type="Proteomes" id="UP000607653">
    <property type="component" value="Unassembled WGS sequence"/>
</dbReference>
<sequence length="76" mass="8675">MSVHLGLPGPSHGAYGIMEPATASRNRTRHPRIGQGMSVRLDPRARRRNLPLNKIKQNLMHRSSICYQDLRVCFPR</sequence>
<evidence type="ECO:0000313" key="1">
    <source>
        <dbReference type="EMBL" id="DAD32800.1"/>
    </source>
</evidence>
<proteinExistence type="predicted"/>
<reference evidence="1 2" key="1">
    <citation type="journal article" date="2020" name="Mol. Biol. Evol.">
        <title>Distinct Expression and Methylation Patterns for Genes with Different Fates following a Single Whole-Genome Duplication in Flowering Plants.</title>
        <authorList>
            <person name="Shi T."/>
            <person name="Rahmani R.S."/>
            <person name="Gugger P.F."/>
            <person name="Wang M."/>
            <person name="Li H."/>
            <person name="Zhang Y."/>
            <person name="Li Z."/>
            <person name="Wang Q."/>
            <person name="Van de Peer Y."/>
            <person name="Marchal K."/>
            <person name="Chen J."/>
        </authorList>
    </citation>
    <scope>NUCLEOTIDE SEQUENCE [LARGE SCALE GENOMIC DNA]</scope>
    <source>
        <tissue evidence="1">Leaf</tissue>
    </source>
</reference>
<protein>
    <submittedName>
        <fullName evidence="1">Uncharacterized protein</fullName>
    </submittedName>
</protein>
<accession>A0A822YJP3</accession>